<dbReference type="EMBL" id="JACRVF010000004">
    <property type="protein sequence ID" value="MBC5994120.1"/>
    <property type="molecule type" value="Genomic_DNA"/>
</dbReference>
<feature type="chain" id="PRO_5036791650" evidence="2">
    <location>
        <begin position="20"/>
        <end position="197"/>
    </location>
</feature>
<accession>A0A923SPG3</accession>
<dbReference type="AlphaFoldDB" id="A0A923SPG3"/>
<evidence type="ECO:0000313" key="4">
    <source>
        <dbReference type="Proteomes" id="UP000603640"/>
    </source>
</evidence>
<keyword evidence="1" id="KW-0812">Transmembrane</keyword>
<keyword evidence="4" id="KW-1185">Reference proteome</keyword>
<dbReference type="Proteomes" id="UP000603640">
    <property type="component" value="Unassembled WGS sequence"/>
</dbReference>
<evidence type="ECO:0000313" key="3">
    <source>
        <dbReference type="EMBL" id="MBC5994120.1"/>
    </source>
</evidence>
<reference evidence="3" key="1">
    <citation type="submission" date="2020-08" db="EMBL/GenBank/DDBJ databases">
        <title>Pontibacter sp. SD6 16S ribosomal RNA gene Genome sequencing and assembly.</title>
        <authorList>
            <person name="Kang M."/>
        </authorList>
    </citation>
    <scope>NUCLEOTIDE SEQUENCE</scope>
    <source>
        <strain evidence="3">SD6</strain>
    </source>
</reference>
<comment type="caution">
    <text evidence="3">The sequence shown here is derived from an EMBL/GenBank/DDBJ whole genome shotgun (WGS) entry which is preliminary data.</text>
</comment>
<feature type="transmembrane region" description="Helical" evidence="1">
    <location>
        <begin position="113"/>
        <end position="136"/>
    </location>
</feature>
<name>A0A923SPG3_9BACT</name>
<keyword evidence="1" id="KW-0472">Membrane</keyword>
<gene>
    <name evidence="3" type="ORF">H8S84_14830</name>
</gene>
<proteinExistence type="predicted"/>
<feature type="transmembrane region" description="Helical" evidence="1">
    <location>
        <begin position="173"/>
        <end position="195"/>
    </location>
</feature>
<protein>
    <submittedName>
        <fullName evidence="3">Uncharacterized protein</fullName>
    </submittedName>
</protein>
<keyword evidence="1" id="KW-1133">Transmembrane helix</keyword>
<dbReference type="RefSeq" id="WP_187068140.1">
    <property type="nucleotide sequence ID" value="NZ_JACRVF010000004.1"/>
</dbReference>
<evidence type="ECO:0000256" key="2">
    <source>
        <dbReference type="SAM" id="SignalP"/>
    </source>
</evidence>
<organism evidence="3 4">
    <name type="scientific">Pontibacter cellulosilyticus</name>
    <dbReference type="NCBI Taxonomy" id="1720253"/>
    <lineage>
        <taxon>Bacteria</taxon>
        <taxon>Pseudomonadati</taxon>
        <taxon>Bacteroidota</taxon>
        <taxon>Cytophagia</taxon>
        <taxon>Cytophagales</taxon>
        <taxon>Hymenobacteraceae</taxon>
        <taxon>Pontibacter</taxon>
    </lineage>
</organism>
<feature type="signal peptide" evidence="2">
    <location>
        <begin position="1"/>
        <end position="19"/>
    </location>
</feature>
<keyword evidence="2" id="KW-0732">Signal</keyword>
<evidence type="ECO:0000256" key="1">
    <source>
        <dbReference type="SAM" id="Phobius"/>
    </source>
</evidence>
<sequence>MKKSILLVLLLVLLQNAFAQDKIIKQNGEEIKARVVEIKLQEIVFQHPDSLTGTLYHLPKTDVFMIQFANGTKEVFAQNVAEASAEGVNISNPEEMYELGRDDARKMYRGNGAMWGSAGCAFVFPYGLAGSAAIGLTKPKAHRNPVSNVSYLADPNYVRGYEMQAHRKKAGKVVAGAGIGFVTAISVVVIMFSSMHH</sequence>